<evidence type="ECO:0000313" key="2">
    <source>
        <dbReference type="Proteomes" id="UP001386955"/>
    </source>
</evidence>
<comment type="caution">
    <text evidence="1">The sequence shown here is derived from an EMBL/GenBank/DDBJ whole genome shotgun (WGS) entry which is preliminary data.</text>
</comment>
<dbReference type="Proteomes" id="UP001386955">
    <property type="component" value="Unassembled WGS sequence"/>
</dbReference>
<keyword evidence="2" id="KW-1185">Reference proteome</keyword>
<name>A0AAN9NW59_PSOTE</name>
<sequence>MRKSHLPRHKLFKKALISSTDSRALNLHFSMKRIEYSSPVFGGANLPSIEKTHFVIKLDHKPILNILIFKWKPKTKMGKSILILKSIALTSIKSSISLRFTSHSQSCRVAGSVPEEPAALKCGAVLIFLL</sequence>
<protein>
    <submittedName>
        <fullName evidence="1">Uncharacterized protein</fullName>
    </submittedName>
</protein>
<dbReference type="AlphaFoldDB" id="A0AAN9NW59"/>
<accession>A0AAN9NW59</accession>
<proteinExistence type="predicted"/>
<dbReference type="EMBL" id="JAYMYS010000017">
    <property type="protein sequence ID" value="KAK7379705.1"/>
    <property type="molecule type" value="Genomic_DNA"/>
</dbReference>
<reference evidence="1 2" key="1">
    <citation type="submission" date="2024-01" db="EMBL/GenBank/DDBJ databases">
        <title>The genomes of 5 underutilized Papilionoideae crops provide insights into root nodulation and disease resistanc.</title>
        <authorList>
            <person name="Jiang F."/>
        </authorList>
    </citation>
    <scope>NUCLEOTIDE SEQUENCE [LARGE SCALE GENOMIC DNA]</scope>
    <source>
        <strain evidence="1">DUOXIRENSHENG_FW03</strain>
        <tissue evidence="1">Leaves</tissue>
    </source>
</reference>
<organism evidence="1 2">
    <name type="scientific">Psophocarpus tetragonolobus</name>
    <name type="common">Winged bean</name>
    <name type="synonym">Dolichos tetragonolobus</name>
    <dbReference type="NCBI Taxonomy" id="3891"/>
    <lineage>
        <taxon>Eukaryota</taxon>
        <taxon>Viridiplantae</taxon>
        <taxon>Streptophyta</taxon>
        <taxon>Embryophyta</taxon>
        <taxon>Tracheophyta</taxon>
        <taxon>Spermatophyta</taxon>
        <taxon>Magnoliopsida</taxon>
        <taxon>eudicotyledons</taxon>
        <taxon>Gunneridae</taxon>
        <taxon>Pentapetalae</taxon>
        <taxon>rosids</taxon>
        <taxon>fabids</taxon>
        <taxon>Fabales</taxon>
        <taxon>Fabaceae</taxon>
        <taxon>Papilionoideae</taxon>
        <taxon>50 kb inversion clade</taxon>
        <taxon>NPAAA clade</taxon>
        <taxon>indigoferoid/millettioid clade</taxon>
        <taxon>Phaseoleae</taxon>
        <taxon>Psophocarpus</taxon>
    </lineage>
</organism>
<gene>
    <name evidence="1" type="ORF">VNO78_34394</name>
</gene>
<evidence type="ECO:0000313" key="1">
    <source>
        <dbReference type="EMBL" id="KAK7379705.1"/>
    </source>
</evidence>